<dbReference type="EMBL" id="FOVW01000007">
    <property type="protein sequence ID" value="SFO47036.1"/>
    <property type="molecule type" value="Genomic_DNA"/>
</dbReference>
<name>A0A1I5HGE1_9BACT</name>
<dbReference type="RefSeq" id="WP_091654381.1">
    <property type="nucleotide sequence ID" value="NZ_FOVW01000007.1"/>
</dbReference>
<evidence type="ECO:0000313" key="1">
    <source>
        <dbReference type="EMBL" id="SFO47036.1"/>
    </source>
</evidence>
<dbReference type="SUPFAM" id="SSF52833">
    <property type="entry name" value="Thioredoxin-like"/>
    <property type="match status" value="1"/>
</dbReference>
<protein>
    <submittedName>
        <fullName evidence="1">Thioredoxin</fullName>
    </submittedName>
</protein>
<organism evidence="1 2">
    <name type="scientific">Algoriphagus ornithinivorans</name>
    <dbReference type="NCBI Taxonomy" id="226506"/>
    <lineage>
        <taxon>Bacteria</taxon>
        <taxon>Pseudomonadati</taxon>
        <taxon>Bacteroidota</taxon>
        <taxon>Cytophagia</taxon>
        <taxon>Cytophagales</taxon>
        <taxon>Cyclobacteriaceae</taxon>
        <taxon>Algoriphagus</taxon>
    </lineage>
</organism>
<dbReference type="AlphaFoldDB" id="A0A1I5HGE1"/>
<dbReference type="Proteomes" id="UP000199564">
    <property type="component" value="Unassembled WGS sequence"/>
</dbReference>
<dbReference type="Pfam" id="PF14595">
    <property type="entry name" value="Thioredoxin_9"/>
    <property type="match status" value="1"/>
</dbReference>
<sequence>MLDQLTRTITPDLITQAQTYFEYREMVKQLVLENKTTGPNQSEAYLEYTRMAAQRMHRWDKTAKVSPEMEELILGIPPQIWLVITEAWCGDAAQTIPYMNKLAEVNPKIQLRLVLRDENPELMEQYLTNGARSIPKLIALSPGLKKEYFTWGPKPQFLLDRQRAYKLDPQGLSSKEFTEGTHLWYARDKNQSLEKELMDLIKEAFIL</sequence>
<dbReference type="STRING" id="226506.SAMN04488519_10720"/>
<proteinExistence type="predicted"/>
<accession>A0A1I5HGE1</accession>
<dbReference type="Gene3D" id="3.40.30.10">
    <property type="entry name" value="Glutaredoxin"/>
    <property type="match status" value="1"/>
</dbReference>
<reference evidence="2" key="1">
    <citation type="submission" date="2016-10" db="EMBL/GenBank/DDBJ databases">
        <authorList>
            <person name="Varghese N."/>
            <person name="Submissions S."/>
        </authorList>
    </citation>
    <scope>NUCLEOTIDE SEQUENCE [LARGE SCALE GENOMIC DNA]</scope>
    <source>
        <strain evidence="2">DSM 15282</strain>
    </source>
</reference>
<keyword evidence="2" id="KW-1185">Reference proteome</keyword>
<dbReference type="InterPro" id="IPR036249">
    <property type="entry name" value="Thioredoxin-like_sf"/>
</dbReference>
<evidence type="ECO:0000313" key="2">
    <source>
        <dbReference type="Proteomes" id="UP000199564"/>
    </source>
</evidence>
<gene>
    <name evidence="1" type="ORF">SAMN04488519_10720</name>
</gene>